<accession>A0ABT1WY41</accession>
<evidence type="ECO:0000313" key="11">
    <source>
        <dbReference type="Proteomes" id="UP001524642"/>
    </source>
</evidence>
<feature type="domain" description="ABC transmembrane type-1" evidence="9">
    <location>
        <begin position="93"/>
        <end position="273"/>
    </location>
</feature>
<keyword evidence="4 7" id="KW-0812">Transmembrane</keyword>
<dbReference type="CDD" id="cd06261">
    <property type="entry name" value="TM_PBP2"/>
    <property type="match status" value="1"/>
</dbReference>
<dbReference type="PANTHER" id="PTHR30151">
    <property type="entry name" value="ALKANE SULFONATE ABC TRANSPORTER-RELATED, MEMBRANE SUBUNIT"/>
    <property type="match status" value="1"/>
</dbReference>
<keyword evidence="3" id="KW-1003">Cell membrane</keyword>
<dbReference type="RefSeq" id="WP_257714402.1">
    <property type="nucleotide sequence ID" value="NZ_JANJOU010000001.1"/>
</dbReference>
<evidence type="ECO:0000256" key="2">
    <source>
        <dbReference type="ARBA" id="ARBA00022448"/>
    </source>
</evidence>
<protein>
    <submittedName>
        <fullName evidence="10">ABC transporter permease</fullName>
    </submittedName>
</protein>
<evidence type="ECO:0000256" key="6">
    <source>
        <dbReference type="ARBA" id="ARBA00023136"/>
    </source>
</evidence>
<dbReference type="Pfam" id="PF00528">
    <property type="entry name" value="BPD_transp_1"/>
    <property type="match status" value="1"/>
</dbReference>
<keyword evidence="5 7" id="KW-1133">Transmembrane helix</keyword>
<evidence type="ECO:0000256" key="1">
    <source>
        <dbReference type="ARBA" id="ARBA00004651"/>
    </source>
</evidence>
<keyword evidence="6 7" id="KW-0472">Membrane</keyword>
<dbReference type="SUPFAM" id="SSF161098">
    <property type="entry name" value="MetI-like"/>
    <property type="match status" value="1"/>
</dbReference>
<name>A0ABT1WY41_9PROT</name>
<feature type="transmembrane region" description="Helical" evidence="7">
    <location>
        <begin position="159"/>
        <end position="181"/>
    </location>
</feature>
<comment type="subcellular location">
    <subcellularLocation>
        <location evidence="1 7">Cell membrane</location>
        <topology evidence="1 7">Multi-pass membrane protein</topology>
    </subcellularLocation>
</comment>
<evidence type="ECO:0000256" key="5">
    <source>
        <dbReference type="ARBA" id="ARBA00022989"/>
    </source>
</evidence>
<keyword evidence="2 7" id="KW-0813">Transport</keyword>
<feature type="region of interest" description="Disordered" evidence="8">
    <location>
        <begin position="1"/>
        <end position="26"/>
    </location>
</feature>
<comment type="similarity">
    <text evidence="7">Belongs to the binding-protein-dependent transport system permease family.</text>
</comment>
<feature type="transmembrane region" description="Helical" evidence="7">
    <location>
        <begin position="101"/>
        <end position="120"/>
    </location>
</feature>
<sequence length="286" mass="30429">MTSPASATPFDGRDPSVTRPAEPPRATAARRGLAALSTARLRPVVLPVVTAALMIAAWEAVVRLREIPEVLLPAPSAVAARLWETLPFLLGQAVPTTLETIAGFAISTLLGIALAVMVTASRLAREAFYPNIVFFQLIPKIALAPLFIVWLGIGSSSRITFSVFISFFPVVVATLTGLTSVDRDLLRLCRAVGARGVRVYTQVRFPAAVPHIFSGLKIAITFAMIGVIVGEFITAQAGLGYMILFAASQAEMALIFASIVLLCVIGLGLYALVVLAERIALRRYGG</sequence>
<dbReference type="PROSITE" id="PS50928">
    <property type="entry name" value="ABC_TM1"/>
    <property type="match status" value="1"/>
</dbReference>
<evidence type="ECO:0000313" key="10">
    <source>
        <dbReference type="EMBL" id="MCR0980729.1"/>
    </source>
</evidence>
<dbReference type="PANTHER" id="PTHR30151:SF20">
    <property type="entry name" value="ABC TRANSPORTER PERMEASE PROTEIN HI_0355-RELATED"/>
    <property type="match status" value="1"/>
</dbReference>
<dbReference type="Gene3D" id="1.10.3720.10">
    <property type="entry name" value="MetI-like"/>
    <property type="match status" value="1"/>
</dbReference>
<feature type="transmembrane region" description="Helical" evidence="7">
    <location>
        <begin position="44"/>
        <end position="62"/>
    </location>
</feature>
<organism evidence="10 11">
    <name type="scientific">Roseomonas populi</name>
    <dbReference type="NCBI Taxonomy" id="3121582"/>
    <lineage>
        <taxon>Bacteria</taxon>
        <taxon>Pseudomonadati</taxon>
        <taxon>Pseudomonadota</taxon>
        <taxon>Alphaproteobacteria</taxon>
        <taxon>Acetobacterales</taxon>
        <taxon>Roseomonadaceae</taxon>
        <taxon>Roseomonas</taxon>
    </lineage>
</organism>
<dbReference type="EMBL" id="JANJOU010000001">
    <property type="protein sequence ID" value="MCR0980729.1"/>
    <property type="molecule type" value="Genomic_DNA"/>
</dbReference>
<evidence type="ECO:0000256" key="7">
    <source>
        <dbReference type="RuleBase" id="RU363032"/>
    </source>
</evidence>
<feature type="transmembrane region" description="Helical" evidence="7">
    <location>
        <begin position="253"/>
        <end position="276"/>
    </location>
</feature>
<comment type="caution">
    <text evidence="10">The sequence shown here is derived from an EMBL/GenBank/DDBJ whole genome shotgun (WGS) entry which is preliminary data.</text>
</comment>
<reference evidence="10 11" key="1">
    <citation type="submission" date="2022-06" db="EMBL/GenBank/DDBJ databases">
        <title>Roseomonas CN29.</title>
        <authorList>
            <person name="Cheng Y."/>
            <person name="He X."/>
        </authorList>
    </citation>
    <scope>NUCLEOTIDE SEQUENCE [LARGE SCALE GENOMIC DNA]</scope>
    <source>
        <strain evidence="10 11">CN29</strain>
    </source>
</reference>
<evidence type="ECO:0000256" key="4">
    <source>
        <dbReference type="ARBA" id="ARBA00022692"/>
    </source>
</evidence>
<evidence type="ECO:0000259" key="9">
    <source>
        <dbReference type="PROSITE" id="PS50928"/>
    </source>
</evidence>
<proteinExistence type="inferred from homology"/>
<dbReference type="InterPro" id="IPR035906">
    <property type="entry name" value="MetI-like_sf"/>
</dbReference>
<dbReference type="InterPro" id="IPR000515">
    <property type="entry name" value="MetI-like"/>
</dbReference>
<feature type="transmembrane region" description="Helical" evidence="7">
    <location>
        <begin position="222"/>
        <end position="247"/>
    </location>
</feature>
<evidence type="ECO:0000256" key="3">
    <source>
        <dbReference type="ARBA" id="ARBA00022475"/>
    </source>
</evidence>
<evidence type="ECO:0000256" key="8">
    <source>
        <dbReference type="SAM" id="MobiDB-lite"/>
    </source>
</evidence>
<dbReference type="Proteomes" id="UP001524642">
    <property type="component" value="Unassembled WGS sequence"/>
</dbReference>
<keyword evidence="11" id="KW-1185">Reference proteome</keyword>
<feature type="transmembrane region" description="Helical" evidence="7">
    <location>
        <begin position="132"/>
        <end position="153"/>
    </location>
</feature>
<gene>
    <name evidence="10" type="ORF">NRP21_01540</name>
</gene>